<dbReference type="AlphaFoldDB" id="A0A699HJ76"/>
<gene>
    <name evidence="2" type="ORF">Tci_399091</name>
</gene>
<organism evidence="2">
    <name type="scientific">Tanacetum cinerariifolium</name>
    <name type="common">Dalmatian daisy</name>
    <name type="synonym">Chrysanthemum cinerariifolium</name>
    <dbReference type="NCBI Taxonomy" id="118510"/>
    <lineage>
        <taxon>Eukaryota</taxon>
        <taxon>Viridiplantae</taxon>
        <taxon>Streptophyta</taxon>
        <taxon>Embryophyta</taxon>
        <taxon>Tracheophyta</taxon>
        <taxon>Spermatophyta</taxon>
        <taxon>Magnoliopsida</taxon>
        <taxon>eudicotyledons</taxon>
        <taxon>Gunneridae</taxon>
        <taxon>Pentapetalae</taxon>
        <taxon>asterids</taxon>
        <taxon>campanulids</taxon>
        <taxon>Asterales</taxon>
        <taxon>Asteraceae</taxon>
        <taxon>Asteroideae</taxon>
        <taxon>Anthemideae</taxon>
        <taxon>Anthemidinae</taxon>
        <taxon>Tanacetum</taxon>
    </lineage>
</organism>
<comment type="caution">
    <text evidence="2">The sequence shown here is derived from an EMBL/GenBank/DDBJ whole genome shotgun (WGS) entry which is preliminary data.</text>
</comment>
<reference evidence="2" key="1">
    <citation type="journal article" date="2019" name="Sci. Rep.">
        <title>Draft genome of Tanacetum cinerariifolium, the natural source of mosquito coil.</title>
        <authorList>
            <person name="Yamashiro T."/>
            <person name="Shiraishi A."/>
            <person name="Satake H."/>
            <person name="Nakayama K."/>
        </authorList>
    </citation>
    <scope>NUCLEOTIDE SEQUENCE</scope>
</reference>
<keyword evidence="2" id="KW-0808">Transferase</keyword>
<dbReference type="GO" id="GO:0003964">
    <property type="term" value="F:RNA-directed DNA polymerase activity"/>
    <property type="evidence" value="ECO:0007669"/>
    <property type="project" value="UniProtKB-KW"/>
</dbReference>
<accession>A0A699HJ76</accession>
<feature type="region of interest" description="Disordered" evidence="1">
    <location>
        <begin position="229"/>
        <end position="249"/>
    </location>
</feature>
<proteinExistence type="predicted"/>
<dbReference type="EMBL" id="BKCJ010164933">
    <property type="protein sequence ID" value="GEY27117.1"/>
    <property type="molecule type" value="Genomic_DNA"/>
</dbReference>
<feature type="compositionally biased region" description="Low complexity" evidence="1">
    <location>
        <begin position="12"/>
        <end position="25"/>
    </location>
</feature>
<keyword evidence="2" id="KW-0548">Nucleotidyltransferase</keyword>
<evidence type="ECO:0000313" key="2">
    <source>
        <dbReference type="EMBL" id="GEY27117.1"/>
    </source>
</evidence>
<feature type="region of interest" description="Disordered" evidence="1">
    <location>
        <begin position="1"/>
        <end position="34"/>
    </location>
</feature>
<sequence>METRSSSRLVGNPSSNLTLSTNPNSKGRNRRRSKQRIEDFNLEELSPPIVTMSDQHTMAQLLQAHIEGYEDAIVIPAITADNFELKHGLFTLVQNKQLFEHDKEDPHTHVRYFNKEFSCELAHIDPIPPGNEEADFDLEEEIRLVEKLLYDNSSPRPLKELNAEITDMILESLSPSHIPVEDSDSHMEEIDLFLSTDDLMPPGIENDDYDSERKINLFEELLSNDPFSLPENESSNFNHHDDLSFPRPPPEPPDVEVFFDFEPDTGVLTAKMVEDISEHYVLMPKVLPSQPALCPNIDTLLLFSSENQDKVFKPGILSYLLIYHQDKITFDFFENPMMMYGGDIPLLDAPIFNSIPFDQAQVWGIESGSRLDEQK</sequence>
<keyword evidence="2" id="KW-0695">RNA-directed DNA polymerase</keyword>
<protein>
    <submittedName>
        <fullName evidence="2">Reverse transcriptase domain-containing protein</fullName>
    </submittedName>
</protein>
<evidence type="ECO:0000256" key="1">
    <source>
        <dbReference type="SAM" id="MobiDB-lite"/>
    </source>
</evidence>
<name>A0A699HJ76_TANCI</name>